<organism evidence="3 4">
    <name type="scientific">Strongyloides papillosus</name>
    <name type="common">Intestinal threadworm</name>
    <dbReference type="NCBI Taxonomy" id="174720"/>
    <lineage>
        <taxon>Eukaryota</taxon>
        <taxon>Metazoa</taxon>
        <taxon>Ecdysozoa</taxon>
        <taxon>Nematoda</taxon>
        <taxon>Chromadorea</taxon>
        <taxon>Rhabditida</taxon>
        <taxon>Tylenchina</taxon>
        <taxon>Panagrolaimomorpha</taxon>
        <taxon>Strongyloidoidea</taxon>
        <taxon>Strongyloididae</taxon>
        <taxon>Strongyloides</taxon>
    </lineage>
</organism>
<proteinExistence type="predicted"/>
<dbReference type="PANTHER" id="PTHR43681">
    <property type="entry name" value="TRANSMEMBRANE GTPASE FZO"/>
    <property type="match status" value="1"/>
</dbReference>
<dbReference type="Pfam" id="PF00350">
    <property type="entry name" value="Dynamin_N"/>
    <property type="match status" value="1"/>
</dbReference>
<feature type="compositionally biased region" description="Polar residues" evidence="1">
    <location>
        <begin position="510"/>
        <end position="540"/>
    </location>
</feature>
<dbReference type="AlphaFoldDB" id="A0A0N5CFX7"/>
<dbReference type="InterPro" id="IPR045063">
    <property type="entry name" value="Dynamin_N"/>
</dbReference>
<dbReference type="InterPro" id="IPR051943">
    <property type="entry name" value="TRAFAC_Dynamin-like_GTPase"/>
</dbReference>
<name>A0A0N5CFX7_STREA</name>
<dbReference type="Gene3D" id="3.40.50.300">
    <property type="entry name" value="P-loop containing nucleotide triphosphate hydrolases"/>
    <property type="match status" value="1"/>
</dbReference>
<evidence type="ECO:0000313" key="4">
    <source>
        <dbReference type="WBParaSite" id="SPAL_0001675700.1"/>
    </source>
</evidence>
<feature type="domain" description="Dynamin N-terminal" evidence="2">
    <location>
        <begin position="63"/>
        <end position="221"/>
    </location>
</feature>
<dbReference type="STRING" id="174720.A0A0N5CFX7"/>
<dbReference type="Gene3D" id="1.10.268.20">
    <property type="match status" value="1"/>
</dbReference>
<evidence type="ECO:0000256" key="1">
    <source>
        <dbReference type="SAM" id="MobiDB-lite"/>
    </source>
</evidence>
<evidence type="ECO:0000259" key="2">
    <source>
        <dbReference type="Pfam" id="PF00350"/>
    </source>
</evidence>
<feature type="region of interest" description="Disordered" evidence="1">
    <location>
        <begin position="482"/>
        <end position="540"/>
    </location>
</feature>
<evidence type="ECO:0000313" key="3">
    <source>
        <dbReference type="Proteomes" id="UP000046392"/>
    </source>
</evidence>
<sequence length="540" mass="62145">MSFCGLNKKKCPALLPPSAMPSALDALYEYYLNKVRPVEEITSFNKITTPGFTKSELTGKPTILFLGPYSTGKTTMINYIINNVYKGSKIGPEPTTENFTVLTYGDEEKIIDSNTIICMQDYQFRQVESFGQQFLNKFQQVEVPSEILKSVNIIDTPGIYENTDEEGTGVGYQYNKVLRYFCQRVEMIVVLFDVNRLGSCVPKIMKLLEPFKEKIKVILNKSDTISPDSLLKVRENLLWQLAKVINSYDIVNLYYGSYWNYDYDETFMTTIIKKDQKEFEKDINEFAKHFKNTRIGQIQKRARKIRFYYHLHSLFLKKHFRIKHKKDWAKKVTAAEFKNIAKILVDTQITTECNIPPVEEWTSGVKKLNDLKSWKTVDKILDSQLEEFINKDLNSIILCANQEKAPEWNLMLNRPRIRKHQYDSIEKKNNVEHKKDPLQVDLKNKNITKEVTPPIPPLNNNMGIPNDGAAKIKLSTDGISIPKNILPEKTSTTSTKSRSKKTKNEFKSPMDTQLDTPNKTTGTSKKNINSVATQPLTQPL</sequence>
<dbReference type="InterPro" id="IPR027417">
    <property type="entry name" value="P-loop_NTPase"/>
</dbReference>
<accession>A0A0N5CFX7</accession>
<dbReference type="SUPFAM" id="SSF52540">
    <property type="entry name" value="P-loop containing nucleoside triphosphate hydrolases"/>
    <property type="match status" value="1"/>
</dbReference>
<dbReference type="WBParaSite" id="SPAL_0001675700.1">
    <property type="protein sequence ID" value="SPAL_0001675700.1"/>
    <property type="gene ID" value="SPAL_0001675700"/>
</dbReference>
<keyword evidence="3" id="KW-1185">Reference proteome</keyword>
<protein>
    <submittedName>
        <fullName evidence="4">Dynamin_N domain-containing protein</fullName>
    </submittedName>
</protein>
<dbReference type="PANTHER" id="PTHR43681:SF1">
    <property type="entry name" value="SARCALUMENIN"/>
    <property type="match status" value="1"/>
</dbReference>
<dbReference type="Proteomes" id="UP000046392">
    <property type="component" value="Unplaced"/>
</dbReference>
<reference evidence="4" key="1">
    <citation type="submission" date="2017-02" db="UniProtKB">
        <authorList>
            <consortium name="WormBaseParasite"/>
        </authorList>
    </citation>
    <scope>IDENTIFICATION</scope>
</reference>